<name>A0A0S1B384_9GAMM</name>
<dbReference type="EMBL" id="CP012900">
    <property type="protein sequence ID" value="ALJ29435.1"/>
    <property type="molecule type" value="Genomic_DNA"/>
</dbReference>
<protein>
    <submittedName>
        <fullName evidence="1">Uncharacterized protein</fullName>
    </submittedName>
</protein>
<dbReference type="PATRIC" id="fig|128780.6.peg.3124"/>
<dbReference type="RefSeq" id="WP_054667700.1">
    <property type="nucleotide sequence ID" value="NZ_CP178915.1"/>
</dbReference>
<dbReference type="KEGG" id="sacz:AOT14_30870"/>
<dbReference type="Proteomes" id="UP000061010">
    <property type="component" value="Chromosome"/>
</dbReference>
<dbReference type="OrthoDB" id="6048373at2"/>
<accession>A0A0S1B384</accession>
<organism evidence="1 2">
    <name type="scientific">Stenotrophomonas acidaminiphila</name>
    <dbReference type="NCBI Taxonomy" id="128780"/>
    <lineage>
        <taxon>Bacteria</taxon>
        <taxon>Pseudomonadati</taxon>
        <taxon>Pseudomonadota</taxon>
        <taxon>Gammaproteobacteria</taxon>
        <taxon>Lysobacterales</taxon>
        <taxon>Lysobacteraceae</taxon>
        <taxon>Stenotrophomonas</taxon>
    </lineage>
</organism>
<dbReference type="AlphaFoldDB" id="A0A0S1B384"/>
<reference evidence="1 2" key="1">
    <citation type="journal article" date="2015" name="Genome Announc.">
        <title>Complete Genome Sequencing of Stenotrophomonas acidaminiphila ZAC14D2_NAIMI4_2, a Multidrug-Resistant Strain Isolated from Sediments of a Polluted River in Mexico, Uncovers New Antibiotic Resistance Genes and a Novel Class-II Lasso Peptide Biosynthesis Gene Cluster.</title>
        <authorList>
            <person name="Vinuesa P."/>
            <person name="Ochoa-Sanchez L.E."/>
        </authorList>
    </citation>
    <scope>NUCLEOTIDE SEQUENCE [LARGE SCALE GENOMIC DNA]</scope>
    <source>
        <strain evidence="1 2">ZAC14D2_NAIMI4_2</strain>
    </source>
</reference>
<proteinExistence type="predicted"/>
<keyword evidence="2" id="KW-1185">Reference proteome</keyword>
<sequence>MQRNVDARWLQDFDAAMKRYFLIDHADAGMDEIELARYVDLRPHVAALQYGEDYDLQRVDIDWLSPMQR</sequence>
<gene>
    <name evidence="1" type="ORF">AOT14_30870</name>
</gene>
<evidence type="ECO:0000313" key="2">
    <source>
        <dbReference type="Proteomes" id="UP000061010"/>
    </source>
</evidence>
<evidence type="ECO:0000313" key="1">
    <source>
        <dbReference type="EMBL" id="ALJ29435.1"/>
    </source>
</evidence>